<dbReference type="Gene3D" id="3.40.930.10">
    <property type="entry name" value="Mannitol-specific EII, Chain A"/>
    <property type="match status" value="1"/>
</dbReference>
<feature type="transmembrane region" description="Helical" evidence="12">
    <location>
        <begin position="544"/>
        <end position="566"/>
    </location>
</feature>
<evidence type="ECO:0000256" key="8">
    <source>
        <dbReference type="ARBA" id="ARBA00022692"/>
    </source>
</evidence>
<evidence type="ECO:0000256" key="7">
    <source>
        <dbReference type="ARBA" id="ARBA00022683"/>
    </source>
</evidence>
<dbReference type="RefSeq" id="WP_129719618.1">
    <property type="nucleotide sequence ID" value="NZ_LR214951.1"/>
</dbReference>
<evidence type="ECO:0000313" key="17">
    <source>
        <dbReference type="Proteomes" id="UP000289440"/>
    </source>
</evidence>
<keyword evidence="5" id="KW-0762">Sugar transport</keyword>
<keyword evidence="8 12" id="KW-0812">Transmembrane</keyword>
<dbReference type="InterPro" id="IPR013011">
    <property type="entry name" value="PTS_EIIB_2"/>
</dbReference>
<evidence type="ECO:0000259" key="14">
    <source>
        <dbReference type="PROSITE" id="PS51099"/>
    </source>
</evidence>
<keyword evidence="17" id="KW-1185">Reference proteome</keyword>
<dbReference type="InterPro" id="IPR013014">
    <property type="entry name" value="PTS_EIIC_2"/>
</dbReference>
<dbReference type="NCBIfam" id="TIGR01427">
    <property type="entry name" value="PTS_IIC_fructo"/>
    <property type="match status" value="1"/>
</dbReference>
<organism evidence="16 17">
    <name type="scientific">Mesomycoplasma neurolyticum</name>
    <dbReference type="NCBI Taxonomy" id="2120"/>
    <lineage>
        <taxon>Bacteria</taxon>
        <taxon>Bacillati</taxon>
        <taxon>Mycoplasmatota</taxon>
        <taxon>Mycoplasmoidales</taxon>
        <taxon>Metamycoplasmataceae</taxon>
        <taxon>Mesomycoplasma</taxon>
    </lineage>
</organism>
<evidence type="ECO:0000313" key="16">
    <source>
        <dbReference type="EMBL" id="VEU59214.1"/>
    </source>
</evidence>
<keyword evidence="9" id="KW-0418">Kinase</keyword>
<feature type="domain" description="PTS EIIB type-2" evidence="14">
    <location>
        <begin position="167"/>
        <end position="263"/>
    </location>
</feature>
<dbReference type="CDD" id="cd05569">
    <property type="entry name" value="PTS_IIB_fructose"/>
    <property type="match status" value="1"/>
</dbReference>
<keyword evidence="2" id="KW-0813">Transport</keyword>
<feature type="transmembrane region" description="Helical" evidence="12">
    <location>
        <begin position="491"/>
        <end position="516"/>
    </location>
</feature>
<dbReference type="PANTHER" id="PTHR30505">
    <property type="entry name" value="FRUCTOSE-LIKE PERMEASE"/>
    <property type="match status" value="1"/>
</dbReference>
<feature type="transmembrane region" description="Helical" evidence="12">
    <location>
        <begin position="460"/>
        <end position="485"/>
    </location>
</feature>
<dbReference type="InterPro" id="IPR003353">
    <property type="entry name" value="PTS_IIB_fruc"/>
</dbReference>
<proteinExistence type="predicted"/>
<evidence type="ECO:0000256" key="1">
    <source>
        <dbReference type="ARBA" id="ARBA00004429"/>
    </source>
</evidence>
<keyword evidence="4" id="KW-0597">Phosphoprotein</keyword>
<dbReference type="PANTHER" id="PTHR30505:SF0">
    <property type="entry name" value="FRUCTOSE-LIKE PTS SYSTEM EIIBC COMPONENT-RELATED"/>
    <property type="match status" value="1"/>
</dbReference>
<dbReference type="SUPFAM" id="SSF55804">
    <property type="entry name" value="Phoshotransferase/anion transport protein"/>
    <property type="match status" value="1"/>
</dbReference>
<dbReference type="SUPFAM" id="SSF52794">
    <property type="entry name" value="PTS system IIB component-like"/>
    <property type="match status" value="1"/>
</dbReference>
<dbReference type="AlphaFoldDB" id="A0A449A4S5"/>
<dbReference type="InterPro" id="IPR003501">
    <property type="entry name" value="PTS_EIIB_2/3"/>
</dbReference>
<keyword evidence="10 12" id="KW-1133">Transmembrane helix</keyword>
<feature type="transmembrane region" description="Helical" evidence="12">
    <location>
        <begin position="312"/>
        <end position="336"/>
    </location>
</feature>
<dbReference type="KEGG" id="mnu:NCTC10166_00173"/>
<keyword evidence="6" id="KW-0808">Transferase</keyword>
<accession>A0A449A4S5</accession>
<dbReference type="GO" id="GO:0016301">
    <property type="term" value="F:kinase activity"/>
    <property type="evidence" value="ECO:0007669"/>
    <property type="project" value="UniProtKB-KW"/>
</dbReference>
<dbReference type="InterPro" id="IPR036095">
    <property type="entry name" value="PTS_EIIB-like_sf"/>
</dbReference>
<feature type="transmembrane region" description="Helical" evidence="12">
    <location>
        <begin position="581"/>
        <end position="599"/>
    </location>
</feature>
<evidence type="ECO:0000256" key="10">
    <source>
        <dbReference type="ARBA" id="ARBA00022989"/>
    </source>
</evidence>
<evidence type="ECO:0000256" key="4">
    <source>
        <dbReference type="ARBA" id="ARBA00022553"/>
    </source>
</evidence>
<dbReference type="PROSITE" id="PS51099">
    <property type="entry name" value="PTS_EIIB_TYPE_2"/>
    <property type="match status" value="1"/>
</dbReference>
<protein>
    <submittedName>
        <fullName evidence="16">PTS system protein</fullName>
    </submittedName>
</protein>
<dbReference type="EMBL" id="LR214951">
    <property type="protein sequence ID" value="VEU59214.1"/>
    <property type="molecule type" value="Genomic_DNA"/>
</dbReference>
<name>A0A449A4S5_9BACT</name>
<dbReference type="GO" id="GO:0022877">
    <property type="term" value="F:protein-N(PI)-phosphohistidine-fructose phosphotransferase system transporter activity"/>
    <property type="evidence" value="ECO:0007669"/>
    <property type="project" value="InterPro"/>
</dbReference>
<evidence type="ECO:0000259" key="15">
    <source>
        <dbReference type="PROSITE" id="PS51104"/>
    </source>
</evidence>
<sequence length="691" mass="76211">MKLIDFLKNEKLIFINNNFLNKNEVLHFISKKLVEVKYANDDKKIYNLFEEREKTSTAIGDEFAIPHILTNQLTTSTIIFLKTNAIDWQAFDEQNVKYIFAIALKQNDSSKHIEILQKLSKILMNPNFKKEIKEIKNTNEFLDIINKYENLIDLEISEKTNDEIYDIVAVTACPTGIAHTFLAKENLVKAAQKLNIKIKVETQGTEGIENSLSDSDIKNAKGVIIAADRTIDKQKFAKHNNVLEISTKNAIHNAQLWIEKALELKGSTISAKSDDNAKKLLNKNENFSFKSKDFGRKIYQAIMNGVSHMLPFVVFGGIMIALSFILDTLIGLSSGQSLDDPDFLKNYGSFYSVSKWFITIGGSALGFAIPILTIFIAYAIRGRITILPALVIGLIASGKMSSSYSFLGSTLGDNSEKILETGSGFIGAIIGAFFIIVMLDLMNKYIFNKMPKSLMGIKNILIIPLLGTLVIALMFWVVNILFIYINYGLNLFLGLMTGNVWLIWLLGIIIGAMMAIDLGGPINKAAYVFAVFSISSSGKAEHSAAMAIAMAAGMVPPLGISLSMFLHKKIWSNEEIKAGKWSNIIFGLSFISEGAIPYTSAKPKILIPANIVGGIVAGLIAAILGTTIIAPHGGIFVIFLLKSTLFNSFGLQVAFGIIFWLVAILAGAIAQALTIYILSKYHSRKLLARKR</sequence>
<gene>
    <name evidence="16" type="primary">fruA</name>
    <name evidence="16" type="ORF">NCTC10166_00173</name>
</gene>
<dbReference type="InterPro" id="IPR016152">
    <property type="entry name" value="PTrfase/Anion_transptr"/>
</dbReference>
<dbReference type="GO" id="GO:0005351">
    <property type="term" value="F:carbohydrate:proton symporter activity"/>
    <property type="evidence" value="ECO:0007669"/>
    <property type="project" value="InterPro"/>
</dbReference>
<evidence type="ECO:0000256" key="2">
    <source>
        <dbReference type="ARBA" id="ARBA00022448"/>
    </source>
</evidence>
<evidence type="ECO:0000259" key="13">
    <source>
        <dbReference type="PROSITE" id="PS51094"/>
    </source>
</evidence>
<dbReference type="CDD" id="cd00211">
    <property type="entry name" value="PTS_IIA_fru"/>
    <property type="match status" value="1"/>
</dbReference>
<feature type="domain" description="PTS EIIA type-2" evidence="13">
    <location>
        <begin position="6"/>
        <end position="148"/>
    </location>
</feature>
<dbReference type="GO" id="GO:0009401">
    <property type="term" value="P:phosphoenolpyruvate-dependent sugar phosphotransferase system"/>
    <property type="evidence" value="ECO:0007669"/>
    <property type="project" value="UniProtKB-KW"/>
</dbReference>
<dbReference type="Pfam" id="PF00359">
    <property type="entry name" value="PTS_EIIA_2"/>
    <property type="match status" value="1"/>
</dbReference>
<dbReference type="Pfam" id="PF02302">
    <property type="entry name" value="PTS_IIB"/>
    <property type="match status" value="1"/>
</dbReference>
<evidence type="ECO:0000256" key="5">
    <source>
        <dbReference type="ARBA" id="ARBA00022597"/>
    </source>
</evidence>
<dbReference type="Gene3D" id="3.40.50.2300">
    <property type="match status" value="1"/>
</dbReference>
<comment type="subcellular location">
    <subcellularLocation>
        <location evidence="1">Cell inner membrane</location>
        <topology evidence="1">Multi-pass membrane protein</topology>
    </subcellularLocation>
</comment>
<dbReference type="InterPro" id="IPR003352">
    <property type="entry name" value="PTS_EIIC"/>
</dbReference>
<dbReference type="InterPro" id="IPR050864">
    <property type="entry name" value="Bacterial_PTS_Sugar_Transport"/>
</dbReference>
<feature type="transmembrane region" description="Helical" evidence="12">
    <location>
        <begin position="611"/>
        <end position="641"/>
    </location>
</feature>
<dbReference type="GO" id="GO:0090563">
    <property type="term" value="F:protein-phosphocysteine-sugar phosphotransferase activity"/>
    <property type="evidence" value="ECO:0007669"/>
    <property type="project" value="TreeGrafter"/>
</dbReference>
<dbReference type="PROSITE" id="PS51094">
    <property type="entry name" value="PTS_EIIA_TYPE_2"/>
    <property type="match status" value="1"/>
</dbReference>
<feature type="transmembrane region" description="Helical" evidence="12">
    <location>
        <begin position="653"/>
        <end position="679"/>
    </location>
</feature>
<feature type="domain" description="PTS EIIC type-2" evidence="15">
    <location>
        <begin position="298"/>
        <end position="684"/>
    </location>
</feature>
<dbReference type="OrthoDB" id="9782569at2"/>
<dbReference type="GO" id="GO:0005886">
    <property type="term" value="C:plasma membrane"/>
    <property type="evidence" value="ECO:0007669"/>
    <property type="project" value="UniProtKB-SubCell"/>
</dbReference>
<keyword evidence="11 12" id="KW-0472">Membrane</keyword>
<dbReference type="InterPro" id="IPR002178">
    <property type="entry name" value="PTS_EIIA_type-2_dom"/>
</dbReference>
<dbReference type="InterPro" id="IPR006327">
    <property type="entry name" value="PTS_IIC_fruc"/>
</dbReference>
<dbReference type="PROSITE" id="PS51104">
    <property type="entry name" value="PTS_EIIC_TYPE_2"/>
    <property type="match status" value="1"/>
</dbReference>
<keyword evidence="3" id="KW-1003">Cell membrane</keyword>
<dbReference type="Pfam" id="PF02378">
    <property type="entry name" value="PTS_EIIC"/>
    <property type="match status" value="1"/>
</dbReference>
<evidence type="ECO:0000256" key="9">
    <source>
        <dbReference type="ARBA" id="ARBA00022777"/>
    </source>
</evidence>
<feature type="transmembrane region" description="Helical" evidence="12">
    <location>
        <begin position="386"/>
        <end position="406"/>
    </location>
</feature>
<keyword evidence="7" id="KW-0598">Phosphotransferase system</keyword>
<reference evidence="16 17" key="1">
    <citation type="submission" date="2019-01" db="EMBL/GenBank/DDBJ databases">
        <authorList>
            <consortium name="Pathogen Informatics"/>
        </authorList>
    </citation>
    <scope>NUCLEOTIDE SEQUENCE [LARGE SCALE GENOMIC DNA]</scope>
    <source>
        <strain evidence="16 17">NCTC10166</strain>
    </source>
</reference>
<feature type="transmembrane region" description="Helical" evidence="12">
    <location>
        <begin position="356"/>
        <end position="379"/>
    </location>
</feature>
<evidence type="ECO:0000256" key="3">
    <source>
        <dbReference type="ARBA" id="ARBA00022475"/>
    </source>
</evidence>
<dbReference type="Proteomes" id="UP000289440">
    <property type="component" value="Chromosome"/>
</dbReference>
<evidence type="ECO:0000256" key="6">
    <source>
        <dbReference type="ARBA" id="ARBA00022679"/>
    </source>
</evidence>
<evidence type="ECO:0000256" key="11">
    <source>
        <dbReference type="ARBA" id="ARBA00023136"/>
    </source>
</evidence>
<feature type="transmembrane region" description="Helical" evidence="12">
    <location>
        <begin position="418"/>
        <end position="439"/>
    </location>
</feature>
<dbReference type="NCBIfam" id="TIGR00829">
    <property type="entry name" value="FRU"/>
    <property type="match status" value="1"/>
</dbReference>
<evidence type="ECO:0000256" key="12">
    <source>
        <dbReference type="SAM" id="Phobius"/>
    </source>
</evidence>